<dbReference type="SUPFAM" id="SSF46785">
    <property type="entry name" value="Winged helix' DNA-binding domain"/>
    <property type="match status" value="1"/>
</dbReference>
<accession>A0A1Y6E7Q6</accession>
<dbReference type="InterPro" id="IPR036390">
    <property type="entry name" value="WH_DNA-bd_sf"/>
</dbReference>
<dbReference type="Proteomes" id="UP000194474">
    <property type="component" value="Unassembled WGS sequence"/>
</dbReference>
<protein>
    <submittedName>
        <fullName evidence="1">Uncharacterized protein</fullName>
    </submittedName>
</protein>
<organism evidence="1 2">
    <name type="scientific">Devosia lucknowensis</name>
    <dbReference type="NCBI Taxonomy" id="1096929"/>
    <lineage>
        <taxon>Bacteria</taxon>
        <taxon>Pseudomonadati</taxon>
        <taxon>Pseudomonadota</taxon>
        <taxon>Alphaproteobacteria</taxon>
        <taxon>Hyphomicrobiales</taxon>
        <taxon>Devosiaceae</taxon>
        <taxon>Devosia</taxon>
    </lineage>
</organism>
<evidence type="ECO:0000313" key="2">
    <source>
        <dbReference type="Proteomes" id="UP000194474"/>
    </source>
</evidence>
<dbReference type="AlphaFoldDB" id="A0A1Y6E7Q6"/>
<name>A0A1Y6E7Q6_9HYPH</name>
<sequence length="287" mass="32031">MTHAEPLAQPRTEEQFRKDTAAVLDHPDFGLIHDRYTTSLSFYREASRPFAKLIANEDRYRALNFLFTIWAEKVGHGLDGSMTYGELHEICRRGEISPRILKTTLSLATLYGFLERRPNPADGRSWLYIPTPAMIAFPQQWLMPAANALDALFPGQDRSGRLAQDSGALVHFLRSAGREFAAGTQPQTMQADFQEFYGRKEGGASFTMGLLVADAQGQPPLSRSEMASRYGLTKSQVTQLIAMGEQKGLMLVRNGVPMPTDLLRKNHAEWVALSLAFLGHHLLPNRG</sequence>
<dbReference type="RefSeq" id="WP_086468612.1">
    <property type="nucleotide sequence ID" value="NZ_FXWK01000001.1"/>
</dbReference>
<proteinExistence type="predicted"/>
<dbReference type="EMBL" id="FXWK01000001">
    <property type="protein sequence ID" value="SMQ58599.1"/>
    <property type="molecule type" value="Genomic_DNA"/>
</dbReference>
<evidence type="ECO:0000313" key="1">
    <source>
        <dbReference type="EMBL" id="SMQ58599.1"/>
    </source>
</evidence>
<dbReference type="OrthoDB" id="8438725at2"/>
<reference evidence="2" key="1">
    <citation type="submission" date="2017-04" db="EMBL/GenBank/DDBJ databases">
        <authorList>
            <person name="Varghese N."/>
            <person name="Submissions S."/>
        </authorList>
    </citation>
    <scope>NUCLEOTIDE SEQUENCE [LARGE SCALE GENOMIC DNA]</scope>
</reference>
<keyword evidence="2" id="KW-1185">Reference proteome</keyword>
<gene>
    <name evidence="1" type="ORF">SAMN06295905_0105</name>
</gene>